<gene>
    <name evidence="7 10" type="primary">pyrB</name>
    <name evidence="10" type="ORF">LZY01_08740</name>
</gene>
<name>A0ABQ0WX69_9LACO</name>
<feature type="domain" description="Aspartate/ornithine carbamoyltransferase Asp/Orn-binding" evidence="8">
    <location>
        <begin position="160"/>
        <end position="306"/>
    </location>
</feature>
<evidence type="ECO:0000259" key="9">
    <source>
        <dbReference type="Pfam" id="PF02729"/>
    </source>
</evidence>
<comment type="similarity">
    <text evidence="2 7">Belongs to the aspartate/ornithine carbamoyltransferase superfamily. ATCase family.</text>
</comment>
<evidence type="ECO:0000256" key="4">
    <source>
        <dbReference type="ARBA" id="ARBA00022975"/>
    </source>
</evidence>
<evidence type="ECO:0000256" key="1">
    <source>
        <dbReference type="ARBA" id="ARBA00004852"/>
    </source>
</evidence>
<feature type="domain" description="Aspartate/ornithine carbamoyltransferase carbamoyl-P binding" evidence="9">
    <location>
        <begin position="16"/>
        <end position="154"/>
    </location>
</feature>
<evidence type="ECO:0000256" key="3">
    <source>
        <dbReference type="ARBA" id="ARBA00022679"/>
    </source>
</evidence>
<dbReference type="PRINTS" id="PR00101">
    <property type="entry name" value="ATCASE"/>
</dbReference>
<dbReference type="NCBIfam" id="TIGR00670">
    <property type="entry name" value="asp_carb_tr"/>
    <property type="match status" value="1"/>
</dbReference>
<feature type="binding site" evidence="7">
    <location>
        <position position="269"/>
    </location>
    <ligand>
        <name>carbamoyl phosphate</name>
        <dbReference type="ChEBI" id="CHEBI:58228"/>
    </ligand>
</feature>
<dbReference type="PROSITE" id="PS00097">
    <property type="entry name" value="CARBAMOYLTRANSFERASE"/>
    <property type="match status" value="1"/>
</dbReference>
<dbReference type="EMBL" id="BJZK01000007">
    <property type="protein sequence ID" value="GEO71706.1"/>
    <property type="molecule type" value="Genomic_DNA"/>
</dbReference>
<evidence type="ECO:0000313" key="10">
    <source>
        <dbReference type="EMBL" id="GEO71706.1"/>
    </source>
</evidence>
<dbReference type="Gene3D" id="3.40.50.1370">
    <property type="entry name" value="Aspartate/ornithine carbamoyltransferase"/>
    <property type="match status" value="2"/>
</dbReference>
<comment type="function">
    <text evidence="5 7">Catalyzes the condensation of carbamoyl phosphate and aspartate to form carbamoyl aspartate and inorganic phosphate, the committed step in the de novo pyrimidine nucleotide biosynthesis pathway.</text>
</comment>
<evidence type="ECO:0000256" key="2">
    <source>
        <dbReference type="ARBA" id="ARBA00008896"/>
    </source>
</evidence>
<sequence>MDENERETVIVVPANNIVSVDQFDNQDVMTLLQQAQAFQEGATVQLNRPTFAMNLFFENSTRTHTSFEMAERRLGLQVLAFDPKTSSMTKGESLLDTLKTIQAIGVDLAVMRHPQNAYYRPLVQAGLDLSLINAGDGSGQHPSQSLLDMLTIYQEFGHFNGLKVAIVGDISHSRVARSNMELLTQLGATVYFSGPKHWITDDFTAYGDYRPLDDLVGEMDVLMFLRVQHERLTQDSNAAFDTQAYHQRYGLTLARAAKMPAHAIIMHPAPVNRGVELASELVDAPQSRIFQQMTNGVYVRMAMIAQLLAHRGLLTVNKLEGSL</sequence>
<dbReference type="PANTHER" id="PTHR45753">
    <property type="entry name" value="ORNITHINE CARBAMOYLTRANSFERASE, MITOCHONDRIAL"/>
    <property type="match status" value="1"/>
</dbReference>
<comment type="caution">
    <text evidence="10">The sequence shown here is derived from an EMBL/GenBank/DDBJ whole genome shotgun (WGS) entry which is preliminary data.</text>
</comment>
<feature type="binding site" evidence="7">
    <location>
        <position position="62"/>
    </location>
    <ligand>
        <name>carbamoyl phosphate</name>
        <dbReference type="ChEBI" id="CHEBI:58228"/>
    </ligand>
</feature>
<feature type="binding site" evidence="7">
    <location>
        <position position="144"/>
    </location>
    <ligand>
        <name>carbamoyl phosphate</name>
        <dbReference type="ChEBI" id="CHEBI:58228"/>
    </ligand>
</feature>
<dbReference type="HAMAP" id="MF_00001">
    <property type="entry name" value="Asp_carb_tr"/>
    <property type="match status" value="1"/>
</dbReference>
<feature type="binding site" evidence="7">
    <location>
        <position position="90"/>
    </location>
    <ligand>
        <name>L-aspartate</name>
        <dbReference type="ChEBI" id="CHEBI:29991"/>
    </ligand>
</feature>
<evidence type="ECO:0000256" key="6">
    <source>
        <dbReference type="ARBA" id="ARBA00048859"/>
    </source>
</evidence>
<feature type="binding site" evidence="7">
    <location>
        <position position="174"/>
    </location>
    <ligand>
        <name>L-aspartate</name>
        <dbReference type="ChEBI" id="CHEBI:29991"/>
    </ligand>
</feature>
<dbReference type="EC" id="2.1.3.2" evidence="7"/>
<reference evidence="10 11" key="1">
    <citation type="submission" date="2019-07" db="EMBL/GenBank/DDBJ databases">
        <title>Whole genome shotgun sequence of Lactobacillus zymae NBRC 107157.</title>
        <authorList>
            <person name="Hosoyama A."/>
            <person name="Uohara A."/>
            <person name="Ohji S."/>
            <person name="Ichikawa N."/>
        </authorList>
    </citation>
    <scope>NUCLEOTIDE SEQUENCE [LARGE SCALE GENOMIC DNA]</scope>
    <source>
        <strain evidence="10 11">NBRC 107157</strain>
    </source>
</reference>
<dbReference type="InterPro" id="IPR002082">
    <property type="entry name" value="Asp_carbamoyltransf"/>
</dbReference>
<dbReference type="SUPFAM" id="SSF53671">
    <property type="entry name" value="Aspartate/ornithine carbamoyltransferase"/>
    <property type="match status" value="1"/>
</dbReference>
<feature type="binding site" evidence="7">
    <location>
        <position position="112"/>
    </location>
    <ligand>
        <name>carbamoyl phosphate</name>
        <dbReference type="ChEBI" id="CHEBI:58228"/>
    </ligand>
</feature>
<keyword evidence="11" id="KW-1185">Reference proteome</keyword>
<dbReference type="Proteomes" id="UP000321794">
    <property type="component" value="Unassembled WGS sequence"/>
</dbReference>
<comment type="subunit">
    <text evidence="7">Heterododecamer (2C3:3R2) of six catalytic PyrB chains organized as two trimers (C3), and six regulatory PyrI chains organized as three dimers (R2).</text>
</comment>
<evidence type="ECO:0000256" key="5">
    <source>
        <dbReference type="ARBA" id="ARBA00043884"/>
    </source>
</evidence>
<feature type="binding site" evidence="7">
    <location>
        <position position="226"/>
    </location>
    <ligand>
        <name>L-aspartate</name>
        <dbReference type="ChEBI" id="CHEBI:29991"/>
    </ligand>
</feature>
<dbReference type="PRINTS" id="PR00100">
    <property type="entry name" value="AOTCASE"/>
</dbReference>
<dbReference type="InterPro" id="IPR006130">
    <property type="entry name" value="Asp/Orn_carbamoylTrfase"/>
</dbReference>
<dbReference type="InterPro" id="IPR036901">
    <property type="entry name" value="Asp/Orn_carbamoylTrfase_sf"/>
</dbReference>
<dbReference type="Pfam" id="PF00185">
    <property type="entry name" value="OTCace"/>
    <property type="match status" value="1"/>
</dbReference>
<dbReference type="NCBIfam" id="NF002032">
    <property type="entry name" value="PRK00856.1"/>
    <property type="match status" value="1"/>
</dbReference>
<dbReference type="PANTHER" id="PTHR45753:SF6">
    <property type="entry name" value="ASPARTATE CARBAMOYLTRANSFERASE"/>
    <property type="match status" value="1"/>
</dbReference>
<feature type="binding site" evidence="7">
    <location>
        <position position="270"/>
    </location>
    <ligand>
        <name>carbamoyl phosphate</name>
        <dbReference type="ChEBI" id="CHEBI:58228"/>
    </ligand>
</feature>
<accession>A0ABQ0WX69</accession>
<evidence type="ECO:0000256" key="7">
    <source>
        <dbReference type="HAMAP-Rule" id="MF_00001"/>
    </source>
</evidence>
<dbReference type="Pfam" id="PF02729">
    <property type="entry name" value="OTCace_N"/>
    <property type="match status" value="1"/>
</dbReference>
<evidence type="ECO:0000259" key="8">
    <source>
        <dbReference type="Pfam" id="PF00185"/>
    </source>
</evidence>
<evidence type="ECO:0000313" key="11">
    <source>
        <dbReference type="Proteomes" id="UP000321794"/>
    </source>
</evidence>
<organism evidence="10 11">
    <name type="scientific">Levilactobacillus zymae</name>
    <dbReference type="NCBI Taxonomy" id="267363"/>
    <lineage>
        <taxon>Bacteria</taxon>
        <taxon>Bacillati</taxon>
        <taxon>Bacillota</taxon>
        <taxon>Bacilli</taxon>
        <taxon>Lactobacillales</taxon>
        <taxon>Lactobacillaceae</taxon>
        <taxon>Levilactobacillus</taxon>
    </lineage>
</organism>
<keyword evidence="3 7" id="KW-0808">Transferase</keyword>
<protein>
    <recommendedName>
        <fullName evidence="7">Aspartate carbamoyltransferase</fullName>
        <ecNumber evidence="7">2.1.3.2</ecNumber>
    </recommendedName>
    <alternativeName>
        <fullName evidence="7">Aspartate transcarbamylase</fullName>
        <shortName evidence="7">ATCase</shortName>
    </alternativeName>
</protein>
<keyword evidence="4 7" id="KW-0665">Pyrimidine biosynthesis</keyword>
<feature type="binding site" evidence="7">
    <location>
        <position position="141"/>
    </location>
    <ligand>
        <name>carbamoyl phosphate</name>
        <dbReference type="ChEBI" id="CHEBI:58228"/>
    </ligand>
</feature>
<proteinExistence type="inferred from homology"/>
<comment type="catalytic activity">
    <reaction evidence="6 7">
        <text>carbamoyl phosphate + L-aspartate = N-carbamoyl-L-aspartate + phosphate + H(+)</text>
        <dbReference type="Rhea" id="RHEA:20013"/>
        <dbReference type="ChEBI" id="CHEBI:15378"/>
        <dbReference type="ChEBI" id="CHEBI:29991"/>
        <dbReference type="ChEBI" id="CHEBI:32814"/>
        <dbReference type="ChEBI" id="CHEBI:43474"/>
        <dbReference type="ChEBI" id="CHEBI:58228"/>
        <dbReference type="EC" id="2.1.3.2"/>
    </reaction>
</comment>
<dbReference type="InterPro" id="IPR006131">
    <property type="entry name" value="Asp_carbamoyltransf_Asp/Orn-bd"/>
</dbReference>
<comment type="pathway">
    <text evidence="1 7">Pyrimidine metabolism; UMP biosynthesis via de novo pathway; (S)-dihydroorotate from bicarbonate: step 2/3.</text>
</comment>
<feature type="binding site" evidence="7">
    <location>
        <position position="63"/>
    </location>
    <ligand>
        <name>carbamoyl phosphate</name>
        <dbReference type="ChEBI" id="CHEBI:58228"/>
    </ligand>
</feature>
<dbReference type="InterPro" id="IPR006132">
    <property type="entry name" value="Asp/Orn_carbamoyltranf_P-bd"/>
</dbReference>